<dbReference type="OMA" id="RYGECPE"/>
<organism evidence="3">
    <name type="scientific">Perkinsus marinus (strain ATCC 50983 / TXsc)</name>
    <dbReference type="NCBI Taxonomy" id="423536"/>
    <lineage>
        <taxon>Eukaryota</taxon>
        <taxon>Sar</taxon>
        <taxon>Alveolata</taxon>
        <taxon>Perkinsozoa</taxon>
        <taxon>Perkinsea</taxon>
        <taxon>Perkinsida</taxon>
        <taxon>Perkinsidae</taxon>
        <taxon>Perkinsus</taxon>
    </lineage>
</organism>
<dbReference type="InParanoid" id="C5K9E1"/>
<dbReference type="RefSeq" id="XP_002787107.1">
    <property type="nucleotide sequence ID" value="XM_002787061.1"/>
</dbReference>
<dbReference type="AlphaFoldDB" id="C5K9E1"/>
<evidence type="ECO:0000313" key="3">
    <source>
        <dbReference type="Proteomes" id="UP000007800"/>
    </source>
</evidence>
<proteinExistence type="predicted"/>
<dbReference type="GeneID" id="9049304"/>
<feature type="region of interest" description="Disordered" evidence="1">
    <location>
        <begin position="479"/>
        <end position="512"/>
    </location>
</feature>
<evidence type="ECO:0000313" key="2">
    <source>
        <dbReference type="EMBL" id="EER18903.1"/>
    </source>
</evidence>
<feature type="region of interest" description="Disordered" evidence="1">
    <location>
        <begin position="395"/>
        <end position="417"/>
    </location>
</feature>
<protein>
    <submittedName>
        <fullName evidence="2">Uncharacterized protein</fullName>
    </submittedName>
</protein>
<dbReference type="Proteomes" id="UP000007800">
    <property type="component" value="Unassembled WGS sequence"/>
</dbReference>
<gene>
    <name evidence="2" type="ORF">Pmar_PMAR025702</name>
</gene>
<feature type="compositionally biased region" description="Basic and acidic residues" evidence="1">
    <location>
        <begin position="502"/>
        <end position="512"/>
    </location>
</feature>
<dbReference type="EMBL" id="GG671480">
    <property type="protein sequence ID" value="EER18903.1"/>
    <property type="molecule type" value="Genomic_DNA"/>
</dbReference>
<sequence>MRYNRRRLASLGVCVPPEHLAPAEIEILGATGDFPGWSLASPEDPLPLMGFEYAAEVALSNDEDWLDKEDLTTIEDPLEEVEHSQNIGDNYISELLEVSESTDIGGDVSSPDDVVDDRDLWDLFGNTNLKGRSIDQLLGECSIETTEDAPEKASLPEDNDTRKRCRQSTDPTRQPEDSDLELFGGLSGRTPRNVAKKRRLTSAPSNVSPSFNEQMESKWVDIFTLKSLKYSGKRLVNECLEDYQRYRASEMRRAAATSQGDDCPMLFSVSYARAEVWLKKQIQLMENPHERGLFDEGCQAREREVQAMLDHRTSSTAARLNLEVPQAKPVISKGVVDTGPQPVDGIQRLLERSQGSACVSSRYTCPYCGKPLTRGKNAHVFTARAWRYGECPEAPKDRTKRARSERVAAKPGMQDRRERAAERLRILGLTGNPDLGKQKRCTVCTMAWSKSDGDVAHSFIGRGQTFCPFGDPIEVLEGYKEEQRERKKATEKAKRERRRARKNELKNEENLN</sequence>
<keyword evidence="3" id="KW-1185">Reference proteome</keyword>
<dbReference type="OrthoDB" id="10484692at2759"/>
<feature type="compositionally biased region" description="Basic and acidic residues" evidence="1">
    <location>
        <begin position="149"/>
        <end position="162"/>
    </location>
</feature>
<name>C5K9E1_PERM5</name>
<reference evidence="2 3" key="1">
    <citation type="submission" date="2008-07" db="EMBL/GenBank/DDBJ databases">
        <authorList>
            <person name="El-Sayed N."/>
            <person name="Caler E."/>
            <person name="Inman J."/>
            <person name="Amedeo P."/>
            <person name="Hass B."/>
            <person name="Wortman J."/>
        </authorList>
    </citation>
    <scope>NUCLEOTIDE SEQUENCE [LARGE SCALE GENOMIC DNA]</scope>
    <source>
        <strain evidence="3">ATCC 50983 / TXsc</strain>
    </source>
</reference>
<feature type="region of interest" description="Disordered" evidence="1">
    <location>
        <begin position="145"/>
        <end position="209"/>
    </location>
</feature>
<feature type="compositionally biased region" description="Basic and acidic residues" evidence="1">
    <location>
        <begin position="479"/>
        <end position="494"/>
    </location>
</feature>
<evidence type="ECO:0000256" key="1">
    <source>
        <dbReference type="SAM" id="MobiDB-lite"/>
    </source>
</evidence>
<accession>C5K9E1</accession>